<dbReference type="Proteomes" id="UP001151760">
    <property type="component" value="Unassembled WGS sequence"/>
</dbReference>
<feature type="region of interest" description="Disordered" evidence="1">
    <location>
        <begin position="209"/>
        <end position="258"/>
    </location>
</feature>
<evidence type="ECO:0000313" key="2">
    <source>
        <dbReference type="EMBL" id="GJT72974.1"/>
    </source>
</evidence>
<evidence type="ECO:0000256" key="1">
    <source>
        <dbReference type="SAM" id="MobiDB-lite"/>
    </source>
</evidence>
<name>A0ABQ5GC54_9ASTR</name>
<protein>
    <submittedName>
        <fullName evidence="2">Uncharacterized protein</fullName>
    </submittedName>
</protein>
<sequence length="258" mass="28912">MILILKTSHHGPSDAMHNPSQLLRLLSKEVCFISHRDQHASIDFLIPRLYGSILNILPGRNELLEKIIWCVVDLGGVLEINPKVSDIWGLFETAKIMETEANEPDHLVNYDDDNDIDDLIYESEVYLEEEEDQYFNVDLTIQEKAVNESTNRGGMVTKKHDESGCCTRGAVCEVSPVDINPIDNNADEEGGTPLSVIGCENDASIHKSNRLATSEKEIETRATPPSTIQMIGENKTAPKLQSKRKNIYVSHDTMQKHS</sequence>
<proteinExistence type="predicted"/>
<dbReference type="EMBL" id="BQNB010018309">
    <property type="protein sequence ID" value="GJT72974.1"/>
    <property type="molecule type" value="Genomic_DNA"/>
</dbReference>
<evidence type="ECO:0000313" key="3">
    <source>
        <dbReference type="Proteomes" id="UP001151760"/>
    </source>
</evidence>
<gene>
    <name evidence="2" type="ORF">Tco_1032260</name>
</gene>
<accession>A0ABQ5GC54</accession>
<reference evidence="2" key="1">
    <citation type="journal article" date="2022" name="Int. J. Mol. Sci.">
        <title>Draft Genome of Tanacetum Coccineum: Genomic Comparison of Closely Related Tanacetum-Family Plants.</title>
        <authorList>
            <person name="Yamashiro T."/>
            <person name="Shiraishi A."/>
            <person name="Nakayama K."/>
            <person name="Satake H."/>
        </authorList>
    </citation>
    <scope>NUCLEOTIDE SEQUENCE</scope>
</reference>
<keyword evidence="3" id="KW-1185">Reference proteome</keyword>
<comment type="caution">
    <text evidence="2">The sequence shown here is derived from an EMBL/GenBank/DDBJ whole genome shotgun (WGS) entry which is preliminary data.</text>
</comment>
<reference evidence="2" key="2">
    <citation type="submission" date="2022-01" db="EMBL/GenBank/DDBJ databases">
        <authorList>
            <person name="Yamashiro T."/>
            <person name="Shiraishi A."/>
            <person name="Satake H."/>
            <person name="Nakayama K."/>
        </authorList>
    </citation>
    <scope>NUCLEOTIDE SEQUENCE</scope>
</reference>
<organism evidence="2 3">
    <name type="scientific">Tanacetum coccineum</name>
    <dbReference type="NCBI Taxonomy" id="301880"/>
    <lineage>
        <taxon>Eukaryota</taxon>
        <taxon>Viridiplantae</taxon>
        <taxon>Streptophyta</taxon>
        <taxon>Embryophyta</taxon>
        <taxon>Tracheophyta</taxon>
        <taxon>Spermatophyta</taxon>
        <taxon>Magnoliopsida</taxon>
        <taxon>eudicotyledons</taxon>
        <taxon>Gunneridae</taxon>
        <taxon>Pentapetalae</taxon>
        <taxon>asterids</taxon>
        <taxon>campanulids</taxon>
        <taxon>Asterales</taxon>
        <taxon>Asteraceae</taxon>
        <taxon>Asteroideae</taxon>
        <taxon>Anthemideae</taxon>
        <taxon>Anthemidinae</taxon>
        <taxon>Tanacetum</taxon>
    </lineage>
</organism>